<evidence type="ECO:0000256" key="8">
    <source>
        <dbReference type="RuleBase" id="RU361177"/>
    </source>
</evidence>
<sequence length="122" mass="13933">MVVQRVAVIGAGPSGLTSVKACLDEGLEPMCFESSHDIGGLWRYKEKPEPGRANVYQSVVINSSKEMMAFSDFPPLPELPNNMHHTEVLKYLRLYAHKFNLLPYIYFQQLTETHKISQKYTE</sequence>
<evidence type="ECO:0000256" key="7">
    <source>
        <dbReference type="ARBA" id="ARBA00023033"/>
    </source>
</evidence>
<dbReference type="EC" id="1.-.-.-" evidence="8"/>
<dbReference type="Pfam" id="PF00743">
    <property type="entry name" value="FMO-like"/>
    <property type="match status" value="1"/>
</dbReference>
<reference evidence="9" key="1">
    <citation type="submission" date="2020-06" db="EMBL/GenBank/DDBJ databases">
        <authorList>
            <consortium name="Wellcome Sanger Institute Data Sharing"/>
        </authorList>
    </citation>
    <scope>NUCLEOTIDE SEQUENCE [LARGE SCALE GENOMIC DNA]</scope>
</reference>
<evidence type="ECO:0000256" key="4">
    <source>
        <dbReference type="ARBA" id="ARBA00022827"/>
    </source>
</evidence>
<organism evidence="9 10">
    <name type="scientific">Gouania willdenowi</name>
    <name type="common">Blunt-snouted clingfish</name>
    <name type="synonym">Lepadogaster willdenowi</name>
    <dbReference type="NCBI Taxonomy" id="441366"/>
    <lineage>
        <taxon>Eukaryota</taxon>
        <taxon>Metazoa</taxon>
        <taxon>Chordata</taxon>
        <taxon>Craniata</taxon>
        <taxon>Vertebrata</taxon>
        <taxon>Euteleostomi</taxon>
        <taxon>Actinopterygii</taxon>
        <taxon>Neopterygii</taxon>
        <taxon>Teleostei</taxon>
        <taxon>Neoteleostei</taxon>
        <taxon>Acanthomorphata</taxon>
        <taxon>Ovalentaria</taxon>
        <taxon>Blenniimorphae</taxon>
        <taxon>Blenniiformes</taxon>
        <taxon>Gobiesocoidei</taxon>
        <taxon>Gobiesocidae</taxon>
        <taxon>Gobiesocinae</taxon>
        <taxon>Gouania</taxon>
    </lineage>
</organism>
<evidence type="ECO:0000256" key="3">
    <source>
        <dbReference type="ARBA" id="ARBA00022630"/>
    </source>
</evidence>
<dbReference type="PANTHER" id="PTHR23023">
    <property type="entry name" value="DIMETHYLANILINE MONOOXYGENASE"/>
    <property type="match status" value="1"/>
</dbReference>
<keyword evidence="10" id="KW-1185">Reference proteome</keyword>
<keyword evidence="6 8" id="KW-0560">Oxidoreductase</keyword>
<dbReference type="GO" id="GO:0004499">
    <property type="term" value="F:N,N-dimethylaniline monooxygenase activity"/>
    <property type="evidence" value="ECO:0007669"/>
    <property type="project" value="InterPro"/>
</dbReference>
<dbReference type="InterPro" id="IPR020946">
    <property type="entry name" value="Flavin_mOase-like"/>
</dbReference>
<evidence type="ECO:0000313" key="10">
    <source>
        <dbReference type="Proteomes" id="UP000694680"/>
    </source>
</evidence>
<dbReference type="Proteomes" id="UP000694680">
    <property type="component" value="Chromosome 4"/>
</dbReference>
<reference evidence="9" key="2">
    <citation type="submission" date="2025-08" db="UniProtKB">
        <authorList>
            <consortium name="Ensembl"/>
        </authorList>
    </citation>
    <scope>IDENTIFICATION</scope>
</reference>
<name>A0A8C5D5N1_GOUWI</name>
<dbReference type="Gene3D" id="3.50.50.60">
    <property type="entry name" value="FAD/NAD(P)-binding domain"/>
    <property type="match status" value="1"/>
</dbReference>
<evidence type="ECO:0000256" key="5">
    <source>
        <dbReference type="ARBA" id="ARBA00022857"/>
    </source>
</evidence>
<reference evidence="9" key="3">
    <citation type="submission" date="2025-09" db="UniProtKB">
        <authorList>
            <consortium name="Ensembl"/>
        </authorList>
    </citation>
    <scope>IDENTIFICATION</scope>
</reference>
<keyword evidence="4 8" id="KW-0274">FAD</keyword>
<keyword evidence="5" id="KW-0521">NADP</keyword>
<keyword evidence="3 8" id="KW-0285">Flavoprotein</keyword>
<comment type="similarity">
    <text evidence="2 8">Belongs to the FMO family.</text>
</comment>
<evidence type="ECO:0000313" key="9">
    <source>
        <dbReference type="Ensembl" id="ENSGWIP00000001770.1"/>
    </source>
</evidence>
<dbReference type="GO" id="GO:0050661">
    <property type="term" value="F:NADP binding"/>
    <property type="evidence" value="ECO:0007669"/>
    <property type="project" value="InterPro"/>
</dbReference>
<proteinExistence type="inferred from homology"/>
<dbReference type="AlphaFoldDB" id="A0A8C5D5N1"/>
<dbReference type="PRINTS" id="PR00370">
    <property type="entry name" value="FMOXYGENASE"/>
</dbReference>
<evidence type="ECO:0000256" key="1">
    <source>
        <dbReference type="ARBA" id="ARBA00001974"/>
    </source>
</evidence>
<dbReference type="InterPro" id="IPR000960">
    <property type="entry name" value="Flavin_mOase"/>
</dbReference>
<evidence type="ECO:0000256" key="6">
    <source>
        <dbReference type="ARBA" id="ARBA00023002"/>
    </source>
</evidence>
<protein>
    <recommendedName>
        <fullName evidence="8">Flavin-containing monooxygenase</fullName>
        <ecNumber evidence="8">1.-.-.-</ecNumber>
    </recommendedName>
</protein>
<dbReference type="InterPro" id="IPR036188">
    <property type="entry name" value="FAD/NAD-bd_sf"/>
</dbReference>
<keyword evidence="7 8" id="KW-0503">Monooxygenase</keyword>
<dbReference type="GO" id="GO:0050660">
    <property type="term" value="F:flavin adenine dinucleotide binding"/>
    <property type="evidence" value="ECO:0007669"/>
    <property type="project" value="InterPro"/>
</dbReference>
<dbReference type="SUPFAM" id="SSF51905">
    <property type="entry name" value="FAD/NAD(P)-binding domain"/>
    <property type="match status" value="1"/>
</dbReference>
<evidence type="ECO:0000256" key="2">
    <source>
        <dbReference type="ARBA" id="ARBA00009183"/>
    </source>
</evidence>
<dbReference type="InterPro" id="IPR050346">
    <property type="entry name" value="FMO-like"/>
</dbReference>
<comment type="cofactor">
    <cofactor evidence="1 8">
        <name>FAD</name>
        <dbReference type="ChEBI" id="CHEBI:57692"/>
    </cofactor>
</comment>
<gene>
    <name evidence="9" type="primary">LOC114461719</name>
</gene>
<dbReference type="Ensembl" id="ENSGWIT00000001911.1">
    <property type="protein sequence ID" value="ENSGWIP00000001770.1"/>
    <property type="gene ID" value="ENSGWIG00000000851.1"/>
</dbReference>
<accession>A0A8C5D5N1</accession>